<feature type="transmembrane region" description="Helical" evidence="1">
    <location>
        <begin position="130"/>
        <end position="149"/>
    </location>
</feature>
<reference evidence="3" key="1">
    <citation type="journal article" date="2019" name="Int. J. Syst. Evol. Microbiol.">
        <title>The Global Catalogue of Microorganisms (GCM) 10K type strain sequencing project: providing services to taxonomists for standard genome sequencing and annotation.</title>
        <authorList>
            <consortium name="The Broad Institute Genomics Platform"/>
            <consortium name="The Broad Institute Genome Sequencing Center for Infectious Disease"/>
            <person name="Wu L."/>
            <person name="Ma J."/>
        </authorList>
    </citation>
    <scope>NUCLEOTIDE SEQUENCE [LARGE SCALE GENOMIC DNA]</scope>
    <source>
        <strain evidence="3">CGMCC 4.1621</strain>
    </source>
</reference>
<proteinExistence type="predicted"/>
<evidence type="ECO:0000313" key="2">
    <source>
        <dbReference type="EMBL" id="MFC7062053.1"/>
    </source>
</evidence>
<sequence length="151" mass="17939">MNTVKRWRDLNLQSLPKKPSYKKKINFKALICTLIFSSLIGTYLDLLMVGNGFYSFPDRPFPMIFSINILFTLFVLPVLTTVIIYLFKQLPTLLYRGFILICFFFFLPILEHFSELFSVFTHSNDWNHLYSGFGYVIFILIIWKFYVWLSS</sequence>
<organism evidence="2 3">
    <name type="scientific">Halobacillus seohaensis</name>
    <dbReference type="NCBI Taxonomy" id="447421"/>
    <lineage>
        <taxon>Bacteria</taxon>
        <taxon>Bacillati</taxon>
        <taxon>Bacillota</taxon>
        <taxon>Bacilli</taxon>
        <taxon>Bacillales</taxon>
        <taxon>Bacillaceae</taxon>
        <taxon>Halobacillus</taxon>
    </lineage>
</organism>
<evidence type="ECO:0000313" key="3">
    <source>
        <dbReference type="Proteomes" id="UP001596410"/>
    </source>
</evidence>
<name>A0ABW2EIS0_9BACI</name>
<accession>A0ABW2EIS0</accession>
<keyword evidence="1" id="KW-0812">Transmembrane</keyword>
<dbReference type="NCBIfam" id="NF041644">
    <property type="entry name" value="CBO0543_fam"/>
    <property type="match status" value="1"/>
</dbReference>
<protein>
    <submittedName>
        <fullName evidence="2">CBO0543 family protein</fullName>
    </submittedName>
</protein>
<keyword evidence="3" id="KW-1185">Reference proteome</keyword>
<dbReference type="RefSeq" id="WP_390217053.1">
    <property type="nucleotide sequence ID" value="NZ_JBHSZV010000022.1"/>
</dbReference>
<dbReference type="Proteomes" id="UP001596410">
    <property type="component" value="Unassembled WGS sequence"/>
</dbReference>
<dbReference type="EMBL" id="JBHSZV010000022">
    <property type="protein sequence ID" value="MFC7062053.1"/>
    <property type="molecule type" value="Genomic_DNA"/>
</dbReference>
<keyword evidence="1" id="KW-0472">Membrane</keyword>
<evidence type="ECO:0000256" key="1">
    <source>
        <dbReference type="SAM" id="Phobius"/>
    </source>
</evidence>
<feature type="transmembrane region" description="Helical" evidence="1">
    <location>
        <begin position="93"/>
        <end position="110"/>
    </location>
</feature>
<dbReference type="InterPro" id="IPR048147">
    <property type="entry name" value="CBO0543-like"/>
</dbReference>
<feature type="transmembrane region" description="Helical" evidence="1">
    <location>
        <begin position="25"/>
        <end position="44"/>
    </location>
</feature>
<feature type="transmembrane region" description="Helical" evidence="1">
    <location>
        <begin position="64"/>
        <end position="86"/>
    </location>
</feature>
<keyword evidence="1" id="KW-1133">Transmembrane helix</keyword>
<gene>
    <name evidence="2" type="ORF">ACFQIC_09290</name>
</gene>
<comment type="caution">
    <text evidence="2">The sequence shown here is derived from an EMBL/GenBank/DDBJ whole genome shotgun (WGS) entry which is preliminary data.</text>
</comment>